<dbReference type="NCBIfam" id="NF003699">
    <property type="entry name" value="PRK05312.1"/>
    <property type="match status" value="1"/>
</dbReference>
<keyword evidence="7" id="KW-0862">Zinc</keyword>
<reference evidence="8" key="1">
    <citation type="journal article" date="2014" name="Int. J. Syst. Evol. Microbiol.">
        <title>Complete genome sequence of Corynebacterium casei LMG S-19264T (=DSM 44701T), isolated from a smear-ripened cheese.</title>
        <authorList>
            <consortium name="US DOE Joint Genome Institute (JGI-PGF)"/>
            <person name="Walter F."/>
            <person name="Albersmeier A."/>
            <person name="Kalinowski J."/>
            <person name="Ruckert C."/>
        </authorList>
    </citation>
    <scope>NUCLEOTIDE SEQUENCE</scope>
    <source>
        <strain evidence="8">CGMCC 1.14984</strain>
    </source>
</reference>
<comment type="similarity">
    <text evidence="7">Belongs to the PdxA family.</text>
</comment>
<dbReference type="InterPro" id="IPR037510">
    <property type="entry name" value="PdxA"/>
</dbReference>
<keyword evidence="1 7" id="KW-0963">Cytoplasm</keyword>
<evidence type="ECO:0000256" key="4">
    <source>
        <dbReference type="ARBA" id="ARBA00023002"/>
    </source>
</evidence>
<dbReference type="RefSeq" id="WP_229714519.1">
    <property type="nucleotide sequence ID" value="NZ_BMGZ01000001.1"/>
</dbReference>
<dbReference type="GO" id="GO:0042823">
    <property type="term" value="P:pyridoxal phosphate biosynthetic process"/>
    <property type="evidence" value="ECO:0007669"/>
    <property type="project" value="UniProtKB-UniRule"/>
</dbReference>
<evidence type="ECO:0000256" key="6">
    <source>
        <dbReference type="ARBA" id="ARBA00023096"/>
    </source>
</evidence>
<comment type="pathway">
    <text evidence="7">Cofactor biosynthesis; pyridoxine 5'-phosphate biosynthesis; pyridoxine 5'-phosphate from D-erythrose 4-phosphate: step 4/5.</text>
</comment>
<dbReference type="GO" id="GO:0008270">
    <property type="term" value="F:zinc ion binding"/>
    <property type="evidence" value="ECO:0007669"/>
    <property type="project" value="UniProtKB-UniRule"/>
</dbReference>
<feature type="binding site" evidence="7">
    <location>
        <position position="152"/>
    </location>
    <ligand>
        <name>substrate</name>
    </ligand>
</feature>
<dbReference type="PANTHER" id="PTHR30004:SF6">
    <property type="entry name" value="D-THREONATE 4-PHOSPHATE DEHYDROGENASE"/>
    <property type="match status" value="1"/>
</dbReference>
<dbReference type="GO" id="GO:0000287">
    <property type="term" value="F:magnesium ion binding"/>
    <property type="evidence" value="ECO:0007669"/>
    <property type="project" value="UniProtKB-UniRule"/>
</dbReference>
<dbReference type="EMBL" id="BMGZ01000001">
    <property type="protein sequence ID" value="GGH95366.1"/>
    <property type="molecule type" value="Genomic_DNA"/>
</dbReference>
<gene>
    <name evidence="7 8" type="primary">pdxA</name>
    <name evidence="8" type="ORF">GCM10011355_11730</name>
</gene>
<dbReference type="Gene3D" id="3.40.718.10">
    <property type="entry name" value="Isopropylmalate Dehydrogenase"/>
    <property type="match status" value="1"/>
</dbReference>
<dbReference type="GO" id="GO:0051287">
    <property type="term" value="F:NAD binding"/>
    <property type="evidence" value="ECO:0007669"/>
    <property type="project" value="InterPro"/>
</dbReference>
<dbReference type="InterPro" id="IPR005255">
    <property type="entry name" value="PdxA_fam"/>
</dbReference>
<evidence type="ECO:0000313" key="8">
    <source>
        <dbReference type="EMBL" id="GGH95366.1"/>
    </source>
</evidence>
<feature type="binding site" evidence="7">
    <location>
        <position position="153"/>
    </location>
    <ligand>
        <name>substrate</name>
    </ligand>
</feature>
<comment type="function">
    <text evidence="7">Catalyzes the NAD(P)-dependent oxidation of 4-(phosphooxy)-L-threonine (HTP) into 2-amino-3-oxo-4-(phosphooxy)butyric acid which spontaneously decarboxylates to form 3-amino-2-oxopropyl phosphate (AHAP).</text>
</comment>
<evidence type="ECO:0000256" key="7">
    <source>
        <dbReference type="HAMAP-Rule" id="MF_00536"/>
    </source>
</evidence>
<name>A0A8J3A2M6_9PROT</name>
<accession>A0A8J3A2M6</accession>
<comment type="subunit">
    <text evidence="7">Homodimer.</text>
</comment>
<dbReference type="UniPathway" id="UPA00244">
    <property type="reaction ID" value="UER00312"/>
</dbReference>
<dbReference type="EC" id="1.1.1.262" evidence="7"/>
<feature type="binding site" evidence="7">
    <location>
        <position position="236"/>
    </location>
    <ligand>
        <name>a divalent metal cation</name>
        <dbReference type="ChEBI" id="CHEBI:60240"/>
        <note>ligand shared between dimeric partners</note>
    </ligand>
</feature>
<keyword evidence="3 7" id="KW-0521">NADP</keyword>
<comment type="caution">
    <text evidence="8">The sequence shown here is derived from an EMBL/GenBank/DDBJ whole genome shotgun (WGS) entry which is preliminary data.</text>
</comment>
<feature type="binding site" evidence="7">
    <location>
        <position position="308"/>
    </location>
    <ligand>
        <name>substrate</name>
    </ligand>
</feature>
<feature type="binding site" evidence="7">
    <location>
        <position position="317"/>
    </location>
    <ligand>
        <name>substrate</name>
    </ligand>
</feature>
<keyword evidence="6 7" id="KW-0664">Pyridoxine biosynthesis</keyword>
<evidence type="ECO:0000256" key="2">
    <source>
        <dbReference type="ARBA" id="ARBA00022723"/>
    </source>
</evidence>
<feature type="binding site" evidence="7">
    <location>
        <position position="291"/>
    </location>
    <ligand>
        <name>a divalent metal cation</name>
        <dbReference type="ChEBI" id="CHEBI:60240"/>
        <note>ligand shared between dimeric partners</note>
    </ligand>
</feature>
<comment type="cofactor">
    <cofactor evidence="7">
        <name>Zn(2+)</name>
        <dbReference type="ChEBI" id="CHEBI:29105"/>
    </cofactor>
    <cofactor evidence="7">
        <name>Mg(2+)</name>
        <dbReference type="ChEBI" id="CHEBI:18420"/>
    </cofactor>
    <cofactor evidence="7">
        <name>Co(2+)</name>
        <dbReference type="ChEBI" id="CHEBI:48828"/>
    </cofactor>
    <text evidence="7">Binds 1 divalent metal cation per subunit. Can use ions such as Zn(2+), Mg(2+) or Co(2+).</text>
</comment>
<dbReference type="HAMAP" id="MF_00536">
    <property type="entry name" value="PdxA"/>
    <property type="match status" value="1"/>
</dbReference>
<feature type="binding site" evidence="7">
    <location>
        <position position="299"/>
    </location>
    <ligand>
        <name>substrate</name>
    </ligand>
</feature>
<protein>
    <recommendedName>
        <fullName evidence="7">4-hydroxythreonine-4-phosphate dehydrogenase</fullName>
        <ecNumber evidence="7">1.1.1.262</ecNumber>
    </recommendedName>
    <alternativeName>
        <fullName evidence="7">4-(phosphohydroxy)-L-threonine dehydrogenase</fullName>
    </alternativeName>
</protein>
<dbReference type="AlphaFoldDB" id="A0A8J3A2M6"/>
<dbReference type="GO" id="GO:0008615">
    <property type="term" value="P:pyridoxine biosynthetic process"/>
    <property type="evidence" value="ECO:0007669"/>
    <property type="project" value="UniProtKB-UniRule"/>
</dbReference>
<keyword evidence="7" id="KW-0460">Magnesium</keyword>
<dbReference type="GO" id="GO:0050897">
    <property type="term" value="F:cobalt ion binding"/>
    <property type="evidence" value="ECO:0007669"/>
    <property type="project" value="UniProtKB-UniRule"/>
</dbReference>
<keyword evidence="5 7" id="KW-0520">NAD</keyword>
<dbReference type="PANTHER" id="PTHR30004">
    <property type="entry name" value="4-HYDROXYTHREONINE-4-PHOSPHATE DEHYDROGENASE"/>
    <property type="match status" value="1"/>
</dbReference>
<evidence type="ECO:0000256" key="5">
    <source>
        <dbReference type="ARBA" id="ARBA00023027"/>
    </source>
</evidence>
<organism evidence="8 9">
    <name type="scientific">Aquisalinus luteolus</name>
    <dbReference type="NCBI Taxonomy" id="1566827"/>
    <lineage>
        <taxon>Bacteria</taxon>
        <taxon>Pseudomonadati</taxon>
        <taxon>Pseudomonadota</taxon>
        <taxon>Alphaproteobacteria</taxon>
        <taxon>Parvularculales</taxon>
        <taxon>Parvularculaceae</taxon>
        <taxon>Aquisalinus</taxon>
    </lineage>
</organism>
<dbReference type="SUPFAM" id="SSF53659">
    <property type="entry name" value="Isocitrate/Isopropylmalate dehydrogenase-like"/>
    <property type="match status" value="1"/>
</dbReference>
<dbReference type="NCBIfam" id="TIGR00557">
    <property type="entry name" value="pdxA"/>
    <property type="match status" value="1"/>
</dbReference>
<comment type="catalytic activity">
    <reaction evidence="7">
        <text>4-(phosphooxy)-L-threonine + NAD(+) = 3-amino-2-oxopropyl phosphate + CO2 + NADH</text>
        <dbReference type="Rhea" id="RHEA:32275"/>
        <dbReference type="ChEBI" id="CHEBI:16526"/>
        <dbReference type="ChEBI" id="CHEBI:57279"/>
        <dbReference type="ChEBI" id="CHEBI:57540"/>
        <dbReference type="ChEBI" id="CHEBI:57945"/>
        <dbReference type="ChEBI" id="CHEBI:58452"/>
        <dbReference type="EC" id="1.1.1.262"/>
    </reaction>
</comment>
<evidence type="ECO:0000256" key="1">
    <source>
        <dbReference type="ARBA" id="ARBA00022490"/>
    </source>
</evidence>
<comment type="miscellaneous">
    <text evidence="7">The active site is located at the dimer interface.</text>
</comment>
<comment type="subcellular location">
    <subcellularLocation>
        <location evidence="7">Cytoplasm</location>
    </subcellularLocation>
</comment>
<feature type="binding site" evidence="7">
    <location>
        <position position="191"/>
    </location>
    <ligand>
        <name>a divalent metal cation</name>
        <dbReference type="ChEBI" id="CHEBI:60240"/>
        <note>ligand shared between dimeric partners</note>
    </ligand>
</feature>
<dbReference type="Pfam" id="PF04166">
    <property type="entry name" value="PdxA"/>
    <property type="match status" value="1"/>
</dbReference>
<dbReference type="Proteomes" id="UP000621856">
    <property type="component" value="Unassembled WGS sequence"/>
</dbReference>
<sequence>MEKDTAGKPLPLALTMGEPAGIGLEITLKAWHHFATSYTPGSHHFFLVDDPVRVAKALRQLGSPIRISTIGDPAEADDAFRKTLPVLPLDMEPLPADTATVFGKPDTSTAQAVITSIRQAVELALEGKVAGLVTNPIQKKTLIDSGFSFPGHTEYLGELTKDVALPGQGLVRGPVMLLAGDTLRVAPITVHTPLAKVPEELTTQRIADVAIVVAQSLVRDFGVSKPRLAVSGLNPHAGEGGALGLEDDHVIAPAIAWLRQHGVDAFGPLPADTMFHEEARAQYHAAITMYHDQGLIPVKTIAFHSASNITLGLPIIRTSPDHGTGLDIAGRNIARPDSLIASIRMANLMAARRQAYDAALTSRPDGGGTS</sequence>
<dbReference type="GO" id="GO:0050570">
    <property type="term" value="F:4-hydroxythreonine-4-phosphate dehydrogenase activity"/>
    <property type="evidence" value="ECO:0007669"/>
    <property type="project" value="UniProtKB-UniRule"/>
</dbReference>
<keyword evidence="4 7" id="KW-0560">Oxidoreductase</keyword>
<dbReference type="GO" id="GO:0005737">
    <property type="term" value="C:cytoplasm"/>
    <property type="evidence" value="ECO:0007669"/>
    <property type="project" value="UniProtKB-SubCell"/>
</dbReference>
<reference evidence="8" key="2">
    <citation type="submission" date="2020-09" db="EMBL/GenBank/DDBJ databases">
        <authorList>
            <person name="Sun Q."/>
            <person name="Zhou Y."/>
        </authorList>
    </citation>
    <scope>NUCLEOTIDE SEQUENCE</scope>
    <source>
        <strain evidence="8">CGMCC 1.14984</strain>
    </source>
</reference>
<keyword evidence="2 7" id="KW-0479">Metal-binding</keyword>
<keyword evidence="7" id="KW-0170">Cobalt</keyword>
<evidence type="ECO:0000256" key="3">
    <source>
        <dbReference type="ARBA" id="ARBA00022857"/>
    </source>
</evidence>
<proteinExistence type="inferred from homology"/>
<evidence type="ECO:0000313" key="9">
    <source>
        <dbReference type="Proteomes" id="UP000621856"/>
    </source>
</evidence>